<keyword evidence="1" id="KW-0812">Transmembrane</keyword>
<protein>
    <submittedName>
        <fullName evidence="2">Uncharacterized protein</fullName>
    </submittedName>
</protein>
<gene>
    <name evidence="2" type="ORF">BJ508DRAFT_10344</name>
</gene>
<dbReference type="AlphaFoldDB" id="A0A3N4I310"/>
<reference evidence="2 3" key="1">
    <citation type="journal article" date="2018" name="Nat. Ecol. Evol.">
        <title>Pezizomycetes genomes reveal the molecular basis of ectomycorrhizal truffle lifestyle.</title>
        <authorList>
            <person name="Murat C."/>
            <person name="Payen T."/>
            <person name="Noel B."/>
            <person name="Kuo A."/>
            <person name="Morin E."/>
            <person name="Chen J."/>
            <person name="Kohler A."/>
            <person name="Krizsan K."/>
            <person name="Balestrini R."/>
            <person name="Da Silva C."/>
            <person name="Montanini B."/>
            <person name="Hainaut M."/>
            <person name="Levati E."/>
            <person name="Barry K.W."/>
            <person name="Belfiori B."/>
            <person name="Cichocki N."/>
            <person name="Clum A."/>
            <person name="Dockter R.B."/>
            <person name="Fauchery L."/>
            <person name="Guy J."/>
            <person name="Iotti M."/>
            <person name="Le Tacon F."/>
            <person name="Lindquist E.A."/>
            <person name="Lipzen A."/>
            <person name="Malagnac F."/>
            <person name="Mello A."/>
            <person name="Molinier V."/>
            <person name="Miyauchi S."/>
            <person name="Poulain J."/>
            <person name="Riccioni C."/>
            <person name="Rubini A."/>
            <person name="Sitrit Y."/>
            <person name="Splivallo R."/>
            <person name="Traeger S."/>
            <person name="Wang M."/>
            <person name="Zifcakova L."/>
            <person name="Wipf D."/>
            <person name="Zambonelli A."/>
            <person name="Paolocci F."/>
            <person name="Nowrousian M."/>
            <person name="Ottonello S."/>
            <person name="Baldrian P."/>
            <person name="Spatafora J.W."/>
            <person name="Henrissat B."/>
            <person name="Nagy L.G."/>
            <person name="Aury J.M."/>
            <person name="Wincker P."/>
            <person name="Grigoriev I.V."/>
            <person name="Bonfante P."/>
            <person name="Martin F.M."/>
        </authorList>
    </citation>
    <scope>NUCLEOTIDE SEQUENCE [LARGE SCALE GENOMIC DNA]</scope>
    <source>
        <strain evidence="2 3">RN42</strain>
    </source>
</reference>
<dbReference type="EMBL" id="ML119748">
    <property type="protein sequence ID" value="RPA76244.1"/>
    <property type="molecule type" value="Genomic_DNA"/>
</dbReference>
<evidence type="ECO:0000256" key="1">
    <source>
        <dbReference type="SAM" id="Phobius"/>
    </source>
</evidence>
<keyword evidence="1" id="KW-0472">Membrane</keyword>
<name>A0A3N4I310_ASCIM</name>
<feature type="transmembrane region" description="Helical" evidence="1">
    <location>
        <begin position="45"/>
        <end position="64"/>
    </location>
</feature>
<dbReference type="Proteomes" id="UP000275078">
    <property type="component" value="Unassembled WGS sequence"/>
</dbReference>
<evidence type="ECO:0000313" key="3">
    <source>
        <dbReference type="Proteomes" id="UP000275078"/>
    </source>
</evidence>
<keyword evidence="3" id="KW-1185">Reference proteome</keyword>
<evidence type="ECO:0000313" key="2">
    <source>
        <dbReference type="EMBL" id="RPA76244.1"/>
    </source>
</evidence>
<keyword evidence="1" id="KW-1133">Transmembrane helix</keyword>
<organism evidence="2 3">
    <name type="scientific">Ascobolus immersus RN42</name>
    <dbReference type="NCBI Taxonomy" id="1160509"/>
    <lineage>
        <taxon>Eukaryota</taxon>
        <taxon>Fungi</taxon>
        <taxon>Dikarya</taxon>
        <taxon>Ascomycota</taxon>
        <taxon>Pezizomycotina</taxon>
        <taxon>Pezizomycetes</taxon>
        <taxon>Pezizales</taxon>
        <taxon>Ascobolaceae</taxon>
        <taxon>Ascobolus</taxon>
    </lineage>
</organism>
<accession>A0A3N4I310</accession>
<sequence>MYEICRTVLCNHTLVRACIFSFLLFHNPHSTSATSITPLHSWRRYALSFLIAFVLLLPFLLPSFPPANFLALQGEYWLIDGSTTARLSRYQNPDTSRQGRRQCCVRRHGSLISTLDSSSRHMPDQFPVSFFTILGWGGRTKGRNRIWRYVYPRLDMKLFLLRAACST</sequence>
<proteinExistence type="predicted"/>